<dbReference type="Gene3D" id="3.30.450.90">
    <property type="match status" value="1"/>
</dbReference>
<evidence type="ECO:0000256" key="2">
    <source>
        <dbReference type="ARBA" id="ARBA00022741"/>
    </source>
</evidence>
<dbReference type="SUPFAM" id="SSF160246">
    <property type="entry name" value="EspE N-terminal domain-like"/>
    <property type="match status" value="1"/>
</dbReference>
<evidence type="ECO:0000313" key="6">
    <source>
        <dbReference type="Proteomes" id="UP000250079"/>
    </source>
</evidence>
<keyword evidence="6" id="KW-1185">Reference proteome</keyword>
<evidence type="ECO:0000256" key="1">
    <source>
        <dbReference type="ARBA" id="ARBA00006611"/>
    </source>
</evidence>
<dbReference type="AlphaFoldDB" id="A0A2Z2NXB5"/>
<dbReference type="PANTHER" id="PTHR30258">
    <property type="entry name" value="TYPE II SECRETION SYSTEM PROTEIN GSPE-RELATED"/>
    <property type="match status" value="1"/>
</dbReference>
<dbReference type="InterPro" id="IPR027417">
    <property type="entry name" value="P-loop_NTPase"/>
</dbReference>
<keyword evidence="2" id="KW-0547">Nucleotide-binding</keyword>
<dbReference type="Pfam" id="PF05157">
    <property type="entry name" value="MshEN"/>
    <property type="match status" value="1"/>
</dbReference>
<dbReference type="InterPro" id="IPR007831">
    <property type="entry name" value="T2SS_GspE_N"/>
</dbReference>
<evidence type="ECO:0000256" key="3">
    <source>
        <dbReference type="ARBA" id="ARBA00022840"/>
    </source>
</evidence>
<feature type="domain" description="Bacterial type II secretion system protein E" evidence="4">
    <location>
        <begin position="445"/>
        <end position="459"/>
    </location>
</feature>
<dbReference type="KEGG" id="gai:IMCC3135_30185"/>
<dbReference type="InterPro" id="IPR001482">
    <property type="entry name" value="T2SS/T4SS_dom"/>
</dbReference>
<accession>A0A2Z2NXB5</accession>
<gene>
    <name evidence="5" type="primary">epsE_5</name>
    <name evidence="5" type="ORF">IMCC3135_30185</name>
</gene>
<comment type="similarity">
    <text evidence="1">Belongs to the GSP E family.</text>
</comment>
<reference evidence="5 6" key="1">
    <citation type="submission" date="2016-12" db="EMBL/GenBank/DDBJ databases">
        <authorList>
            <person name="Song W.-J."/>
            <person name="Kurnit D.M."/>
        </authorList>
    </citation>
    <scope>NUCLEOTIDE SEQUENCE [LARGE SCALE GENOMIC DNA]</scope>
    <source>
        <strain evidence="5 6">IMCC3135</strain>
    </source>
</reference>
<organism evidence="5 6">
    <name type="scientific">Granulosicoccus antarcticus IMCC3135</name>
    <dbReference type="NCBI Taxonomy" id="1192854"/>
    <lineage>
        <taxon>Bacteria</taxon>
        <taxon>Pseudomonadati</taxon>
        <taxon>Pseudomonadota</taxon>
        <taxon>Gammaproteobacteria</taxon>
        <taxon>Chromatiales</taxon>
        <taxon>Granulosicoccaceae</taxon>
        <taxon>Granulosicoccus</taxon>
    </lineage>
</organism>
<dbReference type="FunFam" id="3.40.50.300:FF:000398">
    <property type="entry name" value="Type IV pilus assembly ATPase PilB"/>
    <property type="match status" value="1"/>
</dbReference>
<dbReference type="GO" id="GO:0016887">
    <property type="term" value="F:ATP hydrolysis activity"/>
    <property type="evidence" value="ECO:0007669"/>
    <property type="project" value="TreeGrafter"/>
</dbReference>
<evidence type="ECO:0000259" key="4">
    <source>
        <dbReference type="PROSITE" id="PS00662"/>
    </source>
</evidence>
<name>A0A2Z2NXB5_9GAMM</name>
<protein>
    <submittedName>
        <fullName evidence="5">Type II secretion system protein E</fullName>
    </submittedName>
</protein>
<dbReference type="EMBL" id="CP018632">
    <property type="protein sequence ID" value="ASJ76086.1"/>
    <property type="molecule type" value="Genomic_DNA"/>
</dbReference>
<dbReference type="PROSITE" id="PS00662">
    <property type="entry name" value="T2SP_E"/>
    <property type="match status" value="1"/>
</dbReference>
<dbReference type="InterPro" id="IPR037257">
    <property type="entry name" value="T2SS_E_N_sf"/>
</dbReference>
<dbReference type="GO" id="GO:0005524">
    <property type="term" value="F:ATP binding"/>
    <property type="evidence" value="ECO:0007669"/>
    <property type="project" value="UniProtKB-KW"/>
</dbReference>
<dbReference type="Gene3D" id="3.40.50.300">
    <property type="entry name" value="P-loop containing nucleotide triphosphate hydrolases"/>
    <property type="match status" value="1"/>
</dbReference>
<sequence>MIQAIPWKGFLYHPPQSADSELLTVNLAALVLTEDAKRFADPVTGKLELEAVLDGLLIDGLIEESNSSLLRSIAKPEKNSQSGGASPLERIAAGGWTNAHDPTQKIDLDFLTRWLAKKVGLEWLRIDPLQTDVPAVTAVMSHAYASRFNIICVDVTPEYVVFGTAEPFYNEWQSELQRVLRKEIRLVICNPVDIRRYLHELYSVSRSVLGAKKDQGYQSSAVQNLEQLMDLGRTGKLEANDSHVISIVDWLLQYAYEQRASDIHLEPRRETGAVRFRIDGVMQQVYDMPAAVMSAVTSRLKILGRLDVAEKRRPQDGRLKTRNSEGKEVELRISTMPTAFGEKMVMRIFDPEVLVKDQSQLGFDRREADIWNTMIKQPNGILLVTGPTGSGKTTTLYSSLQMLATPEVNVCTIEDPIELVVPAFNQMQVQHNIELDFAAGVRTLLRQDPDIIMVGEIRDLETAQMAVQAALTGHLVLSTLHTNDAASAVTRLLELGIPYYLIRSTLIGVVAQRLIRTYCPVCATKVPMDEEQWTSLMAPWKAQVPESMHTPTGCLECRNTGFLGRAGIYELLQMTPGVKNLITADVHLEDLRKQAYKDGMRPMRISGLAKVGQGKTSFAEVLKVTPSPLIR</sequence>
<dbReference type="GO" id="GO:0005886">
    <property type="term" value="C:plasma membrane"/>
    <property type="evidence" value="ECO:0007669"/>
    <property type="project" value="TreeGrafter"/>
</dbReference>
<proteinExistence type="inferred from homology"/>
<keyword evidence="3" id="KW-0067">ATP-binding</keyword>
<evidence type="ECO:0000313" key="5">
    <source>
        <dbReference type="EMBL" id="ASJ76086.1"/>
    </source>
</evidence>
<dbReference type="PANTHER" id="PTHR30258:SF13">
    <property type="entry name" value="SECRETION PATHWAY ATPASE-RELATED"/>
    <property type="match status" value="1"/>
</dbReference>
<dbReference type="Proteomes" id="UP000250079">
    <property type="component" value="Chromosome"/>
</dbReference>
<dbReference type="Pfam" id="PF00437">
    <property type="entry name" value="T2SSE"/>
    <property type="match status" value="1"/>
</dbReference>
<dbReference type="SUPFAM" id="SSF52540">
    <property type="entry name" value="P-loop containing nucleoside triphosphate hydrolases"/>
    <property type="match status" value="1"/>
</dbReference>
<dbReference type="CDD" id="cd01129">
    <property type="entry name" value="PulE-GspE-like"/>
    <property type="match status" value="1"/>
</dbReference>